<feature type="non-terminal residue" evidence="2">
    <location>
        <position position="1"/>
    </location>
</feature>
<sequence>MLIASYPIFDRALYSGKTLLDLSLVQNELAHVNRDIFPHVTTNNKML</sequence>
<dbReference type="EMBL" id="CAJOBI010115792">
    <property type="protein sequence ID" value="CAF4654484.1"/>
    <property type="molecule type" value="Genomic_DNA"/>
</dbReference>
<protein>
    <submittedName>
        <fullName evidence="2">Uncharacterized protein</fullName>
    </submittedName>
</protein>
<organism evidence="2 3">
    <name type="scientific">Rotaria magnacalcarata</name>
    <dbReference type="NCBI Taxonomy" id="392030"/>
    <lineage>
        <taxon>Eukaryota</taxon>
        <taxon>Metazoa</taxon>
        <taxon>Spiralia</taxon>
        <taxon>Gnathifera</taxon>
        <taxon>Rotifera</taxon>
        <taxon>Eurotatoria</taxon>
        <taxon>Bdelloidea</taxon>
        <taxon>Philodinida</taxon>
        <taxon>Philodinidae</taxon>
        <taxon>Rotaria</taxon>
    </lineage>
</organism>
<evidence type="ECO:0000313" key="3">
    <source>
        <dbReference type="Proteomes" id="UP000676336"/>
    </source>
</evidence>
<dbReference type="EMBL" id="CAJOBI010172203">
    <property type="protein sequence ID" value="CAF4893723.1"/>
    <property type="molecule type" value="Genomic_DNA"/>
</dbReference>
<name>A0A8S3CPC3_9BILA</name>
<evidence type="ECO:0000313" key="2">
    <source>
        <dbReference type="EMBL" id="CAF4893723.1"/>
    </source>
</evidence>
<gene>
    <name evidence="1" type="ORF">SMN809_LOCUS41242</name>
    <name evidence="2" type="ORF">SMN809_LOCUS51400</name>
</gene>
<dbReference type="Proteomes" id="UP000676336">
    <property type="component" value="Unassembled WGS sequence"/>
</dbReference>
<dbReference type="AlphaFoldDB" id="A0A8S3CPC3"/>
<reference evidence="2" key="1">
    <citation type="submission" date="2021-02" db="EMBL/GenBank/DDBJ databases">
        <authorList>
            <person name="Nowell W R."/>
        </authorList>
    </citation>
    <scope>NUCLEOTIDE SEQUENCE</scope>
</reference>
<comment type="caution">
    <text evidence="2">The sequence shown here is derived from an EMBL/GenBank/DDBJ whole genome shotgun (WGS) entry which is preliminary data.</text>
</comment>
<evidence type="ECO:0000313" key="1">
    <source>
        <dbReference type="EMBL" id="CAF4654484.1"/>
    </source>
</evidence>
<accession>A0A8S3CPC3</accession>
<proteinExistence type="predicted"/>